<gene>
    <name evidence="2" type="ORF">GA0070606_3649</name>
</gene>
<dbReference type="Proteomes" id="UP000199001">
    <property type="component" value="Unassembled WGS sequence"/>
</dbReference>
<protein>
    <recommendedName>
        <fullName evidence="4">Thioredoxin domain-containing protein</fullName>
    </recommendedName>
</protein>
<organism evidence="2 3">
    <name type="scientific">Micromonospora citrea</name>
    <dbReference type="NCBI Taxonomy" id="47855"/>
    <lineage>
        <taxon>Bacteria</taxon>
        <taxon>Bacillati</taxon>
        <taxon>Actinomycetota</taxon>
        <taxon>Actinomycetes</taxon>
        <taxon>Micromonosporales</taxon>
        <taxon>Micromonosporaceae</taxon>
        <taxon>Micromonospora</taxon>
    </lineage>
</organism>
<evidence type="ECO:0000313" key="3">
    <source>
        <dbReference type="Proteomes" id="UP000199001"/>
    </source>
</evidence>
<keyword evidence="3" id="KW-1185">Reference proteome</keyword>
<accession>A0A1C6V8J3</accession>
<name>A0A1C6V8J3_9ACTN</name>
<feature type="transmembrane region" description="Helical" evidence="1">
    <location>
        <begin position="58"/>
        <end position="81"/>
    </location>
</feature>
<dbReference type="RefSeq" id="WP_091101599.1">
    <property type="nucleotide sequence ID" value="NZ_FMHZ01000002.1"/>
</dbReference>
<dbReference type="OrthoDB" id="3375511at2"/>
<evidence type="ECO:0008006" key="4">
    <source>
        <dbReference type="Google" id="ProtNLM"/>
    </source>
</evidence>
<dbReference type="EMBL" id="FMHZ01000002">
    <property type="protein sequence ID" value="SCL62596.1"/>
    <property type="molecule type" value="Genomic_DNA"/>
</dbReference>
<sequence>MGKPDADGPGLPDLPPEWGRVVVPDDASALAAEAEQIRRELRAATPPRGRRPAARSPLALPLLVLLVAVLATVASLVTVTWPRAGRTTPEPAPAPATPPAGLAGRPLPALDLVDAGQAPVPLRGLLPAVIILVDGCPCPDDVATAAALAPTGVTVVTVAGKRPATAPPAPVGTVLRPLADPAGGLRAFLHLPPRPGAATALLVDRAGVLVTVVPEIRSAEDYRTELAGLAA</sequence>
<proteinExistence type="predicted"/>
<evidence type="ECO:0000256" key="1">
    <source>
        <dbReference type="SAM" id="Phobius"/>
    </source>
</evidence>
<evidence type="ECO:0000313" key="2">
    <source>
        <dbReference type="EMBL" id="SCL62596.1"/>
    </source>
</evidence>
<reference evidence="3" key="1">
    <citation type="submission" date="2016-06" db="EMBL/GenBank/DDBJ databases">
        <authorList>
            <person name="Varghese N."/>
            <person name="Submissions Spin"/>
        </authorList>
    </citation>
    <scope>NUCLEOTIDE SEQUENCE [LARGE SCALE GENOMIC DNA]</scope>
    <source>
        <strain evidence="3">DSM 43903</strain>
    </source>
</reference>
<keyword evidence="1" id="KW-0812">Transmembrane</keyword>
<keyword evidence="1" id="KW-1133">Transmembrane helix</keyword>
<dbReference type="AlphaFoldDB" id="A0A1C6V8J3"/>
<keyword evidence="1" id="KW-0472">Membrane</keyword>